<feature type="compositionally biased region" description="Polar residues" evidence="1">
    <location>
        <begin position="187"/>
        <end position="196"/>
    </location>
</feature>
<dbReference type="Proteomes" id="UP000314981">
    <property type="component" value="Chromosome 18"/>
</dbReference>
<keyword evidence="3" id="KW-1185">Reference proteome</keyword>
<organism evidence="2 3">
    <name type="scientific">Bos indicus x Bos taurus</name>
    <name type="common">Hybrid cattle</name>
    <dbReference type="NCBI Taxonomy" id="30522"/>
    <lineage>
        <taxon>Eukaryota</taxon>
        <taxon>Metazoa</taxon>
        <taxon>Chordata</taxon>
        <taxon>Craniata</taxon>
        <taxon>Vertebrata</taxon>
        <taxon>Euteleostomi</taxon>
        <taxon>Mammalia</taxon>
        <taxon>Eutheria</taxon>
        <taxon>Laurasiatheria</taxon>
        <taxon>Artiodactyla</taxon>
        <taxon>Ruminantia</taxon>
        <taxon>Pecora</taxon>
        <taxon>Bovidae</taxon>
        <taxon>Bovinae</taxon>
        <taxon>Bos</taxon>
    </lineage>
</organism>
<dbReference type="PRINTS" id="PR01854">
    <property type="entry name" value="BR22PROTEIN"/>
</dbReference>
<dbReference type="Ensembl" id="ENSBIXT00000021094.1">
    <property type="protein sequence ID" value="ENSBIXP00000033965.1"/>
    <property type="gene ID" value="ENSBIXG00000016856.1"/>
</dbReference>
<proteinExistence type="predicted"/>
<feature type="region of interest" description="Disordered" evidence="1">
    <location>
        <begin position="160"/>
        <end position="214"/>
    </location>
</feature>
<accession>A0A4W2E4U8</accession>
<reference evidence="2" key="2">
    <citation type="submission" date="2025-05" db="UniProtKB">
        <authorList>
            <consortium name="Ensembl"/>
        </authorList>
    </citation>
    <scope>IDENTIFICATION</scope>
</reference>
<protein>
    <submittedName>
        <fullName evidence="2">Uncharacterized protein</fullName>
    </submittedName>
</protein>
<evidence type="ECO:0000313" key="4">
    <source>
        <dbReference type="Proteomes" id="UP000429181"/>
    </source>
</evidence>
<feature type="compositionally biased region" description="Polar residues" evidence="1">
    <location>
        <begin position="119"/>
        <end position="133"/>
    </location>
</feature>
<sequence length="232" mass="26421">RAPGTMGRGSGAWTGCFGMRGEGVSSFGFRNKNVKQRTWQCNNHLQPFRGSILKGRGFPFQRKLKIQQTSKILLWREKKAQTSDKSQCRDQYPCCRNGDPFQAGEERLSKQLRKADQSWLEQGEQSLPENQGTPDLASSEGHCSTERLLPEGHCSTRIYSMEHSKAKENVKPKRTEAKTRERRSSKALPTQENASVQDAEPKDSQNGKPNTDLQMECFLRKYWKRIKGKNLG</sequence>
<evidence type="ECO:0000313" key="3">
    <source>
        <dbReference type="Proteomes" id="UP000314981"/>
    </source>
</evidence>
<evidence type="ECO:0000256" key="1">
    <source>
        <dbReference type="SAM" id="MobiDB-lite"/>
    </source>
</evidence>
<dbReference type="InterPro" id="IPR013730">
    <property type="entry name" value="Fyv7/TAP26"/>
</dbReference>
<evidence type="ECO:0000313" key="2">
    <source>
        <dbReference type="Ensembl" id="ENSBIXP00000033965.1"/>
    </source>
</evidence>
<feature type="compositionally biased region" description="Basic and acidic residues" evidence="1">
    <location>
        <begin position="160"/>
        <end position="184"/>
    </location>
</feature>
<dbReference type="Proteomes" id="UP000429181">
    <property type="component" value="Chromosome 18"/>
</dbReference>
<dbReference type="STRING" id="30522.A0A4W2E4U8"/>
<name>A0A4W2E4U8_BOBOX</name>
<feature type="region of interest" description="Disordered" evidence="1">
    <location>
        <begin position="108"/>
        <end position="147"/>
    </location>
</feature>
<dbReference type="GeneTree" id="ENSGT01010000223350"/>
<reference evidence="3 4" key="1">
    <citation type="submission" date="2018-11" db="EMBL/GenBank/DDBJ databases">
        <title>Haplotype-resolved cattle genomes.</title>
        <authorList>
            <person name="Low W.Y."/>
            <person name="Tearle R."/>
            <person name="Bickhart D.M."/>
            <person name="Rosen B.D."/>
            <person name="Koren S."/>
            <person name="Rhie A."/>
            <person name="Hiendleder S."/>
            <person name="Phillippy A.M."/>
            <person name="Smith T.P.L."/>
            <person name="Williams J.L."/>
        </authorList>
    </citation>
    <scope>NUCLEOTIDE SEQUENCE [LARGE SCALE GENOMIC DNA]</scope>
</reference>
<dbReference type="Ensembl" id="ENSBIXT00005023665.1">
    <property type="protein sequence ID" value="ENSBIXP00005013678.1"/>
    <property type="gene ID" value="ENSBIXG00005002888.1"/>
</dbReference>
<dbReference type="AlphaFoldDB" id="A0A4W2E4U8"/>